<dbReference type="EMBL" id="CAVLGL010000089">
    <property type="protein sequence ID" value="CAK1593957.1"/>
    <property type="molecule type" value="Genomic_DNA"/>
</dbReference>
<sequence length="651" mass="73333">MPRKYVSKQGAMKRVPYDPEALKNAVQAVKDGAAYKTVAREFKINVMTLKRLCRRDSYVQPGFTNRQILSNRHEDELGAYLVHMSKMYYGLTVVQLRKVAYQFAKANKMKYPSSWDHSQQAGRDWYRGFLERQQTLSLRTPEPTSLARATAFNKHTVAEFFGNLTAVFNKHEFTAERVWNIDETGVTTVHKPSKIIAVKGSKQVGKMTSAERGELVTVCACINAAGGHIPPYMIFPRKNWQDRFLNHAPPSSDATTHPSGWMTGDSFIKFLKHFVRHVQPNADRKHLIIMDNHESHCSFDALNYAKDNGIVLLTIPPHTSHKLQPLDRTVFGPLKTFYSQAASNFMLRHPGRTITIYDVSELLGEAFPRAMVPTNIISGFRAAGIWPINADIFTESEFMTSLVTDRPPPSQLEEPTQRSVIASDCPLPSPLEEPVQSSSVSERASPSSLGGSVPMHFSPQDIMPYPKAGPRSQSSRGRKRGRTRILTDTPEKATIEEQSNKKLAKIAEIEMKRKIKENRPTKKTVRQIFSLKKIDDDTSSDSDECPPLPSSSGGEEELCSDGEGHRAFEPIRKEVGEFVVAIYNGLSYPGKITKIHENGATIKAMEKSGRLWKWPAREDEIFYVWGDILGHLPEPTKFSKTRDIYSVPLLE</sequence>
<dbReference type="InterPro" id="IPR036397">
    <property type="entry name" value="RNaseH_sf"/>
</dbReference>
<reference evidence="3 5" key="1">
    <citation type="submission" date="2023-11" db="EMBL/GenBank/DDBJ databases">
        <authorList>
            <person name="Hedman E."/>
            <person name="Englund M."/>
            <person name="Stromberg M."/>
            <person name="Nyberg Akerstrom W."/>
            <person name="Nylinder S."/>
            <person name="Jareborg N."/>
            <person name="Kallberg Y."/>
            <person name="Kronander E."/>
        </authorList>
    </citation>
    <scope>NUCLEOTIDE SEQUENCE [LARGE SCALE GENOMIC DNA]</scope>
</reference>
<evidence type="ECO:0000313" key="4">
    <source>
        <dbReference type="EMBL" id="CAK1593957.1"/>
    </source>
</evidence>
<name>A0AAV1KDY1_9NEOP</name>
<organism evidence="3 5">
    <name type="scientific">Parnassius mnemosyne</name>
    <name type="common">clouded apollo</name>
    <dbReference type="NCBI Taxonomy" id="213953"/>
    <lineage>
        <taxon>Eukaryota</taxon>
        <taxon>Metazoa</taxon>
        <taxon>Ecdysozoa</taxon>
        <taxon>Arthropoda</taxon>
        <taxon>Hexapoda</taxon>
        <taxon>Insecta</taxon>
        <taxon>Pterygota</taxon>
        <taxon>Neoptera</taxon>
        <taxon>Endopterygota</taxon>
        <taxon>Lepidoptera</taxon>
        <taxon>Glossata</taxon>
        <taxon>Ditrysia</taxon>
        <taxon>Papilionoidea</taxon>
        <taxon>Papilionidae</taxon>
        <taxon>Parnassiinae</taxon>
        <taxon>Parnassini</taxon>
        <taxon>Parnassius</taxon>
        <taxon>Driopa</taxon>
    </lineage>
</organism>
<accession>A0AAV1KDY1</accession>
<evidence type="ECO:0000313" key="5">
    <source>
        <dbReference type="Proteomes" id="UP001314205"/>
    </source>
</evidence>
<dbReference type="Proteomes" id="UP001314205">
    <property type="component" value="Unassembled WGS sequence"/>
</dbReference>
<feature type="compositionally biased region" description="Low complexity" evidence="1">
    <location>
        <begin position="437"/>
        <end position="448"/>
    </location>
</feature>
<evidence type="ECO:0000313" key="3">
    <source>
        <dbReference type="EMBL" id="CAK1579946.1"/>
    </source>
</evidence>
<dbReference type="PANTHER" id="PTHR19303">
    <property type="entry name" value="TRANSPOSON"/>
    <property type="match status" value="1"/>
</dbReference>
<dbReference type="Gene3D" id="3.30.420.10">
    <property type="entry name" value="Ribonuclease H-like superfamily/Ribonuclease H"/>
    <property type="match status" value="1"/>
</dbReference>
<feature type="region of interest" description="Disordered" evidence="1">
    <location>
        <begin position="402"/>
        <end position="485"/>
    </location>
</feature>
<dbReference type="Pfam" id="PF03184">
    <property type="entry name" value="DDE_1"/>
    <property type="match status" value="1"/>
</dbReference>
<dbReference type="GO" id="GO:0005634">
    <property type="term" value="C:nucleus"/>
    <property type="evidence" value="ECO:0007669"/>
    <property type="project" value="TreeGrafter"/>
</dbReference>
<feature type="region of interest" description="Disordered" evidence="1">
    <location>
        <begin position="533"/>
        <end position="563"/>
    </location>
</feature>
<protein>
    <recommendedName>
        <fullName evidence="2">DDE-1 domain-containing protein</fullName>
    </recommendedName>
</protein>
<dbReference type="InterPro" id="IPR004875">
    <property type="entry name" value="DDE_SF_endonuclease_dom"/>
</dbReference>
<dbReference type="InterPro" id="IPR050863">
    <property type="entry name" value="CenT-Element_Derived"/>
</dbReference>
<keyword evidence="5" id="KW-1185">Reference proteome</keyword>
<evidence type="ECO:0000256" key="1">
    <source>
        <dbReference type="SAM" id="MobiDB-lite"/>
    </source>
</evidence>
<dbReference type="GO" id="GO:0003677">
    <property type="term" value="F:DNA binding"/>
    <property type="evidence" value="ECO:0007669"/>
    <property type="project" value="TreeGrafter"/>
</dbReference>
<dbReference type="AlphaFoldDB" id="A0AAV1KDY1"/>
<gene>
    <name evidence="4" type="ORF">PARMNEM_LOCUS13661</name>
    <name evidence="3" type="ORF">PARMNEM_LOCUS1816</name>
</gene>
<comment type="caution">
    <text evidence="3">The sequence shown here is derived from an EMBL/GenBank/DDBJ whole genome shotgun (WGS) entry which is preliminary data.</text>
</comment>
<dbReference type="EMBL" id="CAVLGL010000013">
    <property type="protein sequence ID" value="CAK1579946.1"/>
    <property type="molecule type" value="Genomic_DNA"/>
</dbReference>
<feature type="domain" description="DDE-1" evidence="2">
    <location>
        <begin position="216"/>
        <end position="349"/>
    </location>
</feature>
<dbReference type="PANTHER" id="PTHR19303:SF71">
    <property type="entry name" value="ZINC FINGER PHD-TYPE DOMAIN-CONTAINING PROTEIN"/>
    <property type="match status" value="1"/>
</dbReference>
<evidence type="ECO:0000259" key="2">
    <source>
        <dbReference type="Pfam" id="PF03184"/>
    </source>
</evidence>
<proteinExistence type="predicted"/>